<comment type="domain">
    <text evidence="6">Has three domains with a flexible linker between the domains II and III and assumes an 'L' shape. Domain III is highly mobile and contacts RuvB.</text>
</comment>
<dbReference type="Gene3D" id="1.10.150.20">
    <property type="entry name" value="5' to 3' exonuclease, C-terminal subdomain"/>
    <property type="match status" value="1"/>
</dbReference>
<dbReference type="EMBL" id="JRAA01000003">
    <property type="protein sequence ID" value="KHF24361.1"/>
    <property type="molecule type" value="Genomic_DNA"/>
</dbReference>
<dbReference type="Pfam" id="PF14520">
    <property type="entry name" value="HHH_5"/>
    <property type="match status" value="1"/>
</dbReference>
<dbReference type="GO" id="GO:0000400">
    <property type="term" value="F:four-way junction DNA binding"/>
    <property type="evidence" value="ECO:0007669"/>
    <property type="project" value="UniProtKB-UniRule"/>
</dbReference>
<gene>
    <name evidence="6 8" type="primary">ruvA</name>
    <name evidence="9" type="ORF">BOV88_05670</name>
    <name evidence="8" type="ORF">JV46_27630</name>
</gene>
<dbReference type="NCBIfam" id="TIGR00084">
    <property type="entry name" value="ruvA"/>
    <property type="match status" value="1"/>
</dbReference>
<evidence type="ECO:0000256" key="6">
    <source>
        <dbReference type="HAMAP-Rule" id="MF_00031"/>
    </source>
</evidence>
<dbReference type="Proteomes" id="UP000030856">
    <property type="component" value="Unassembled WGS sequence"/>
</dbReference>
<evidence type="ECO:0000259" key="7">
    <source>
        <dbReference type="SMART" id="SM00278"/>
    </source>
</evidence>
<dbReference type="Proteomes" id="UP000190962">
    <property type="component" value="Unassembled WGS sequence"/>
</dbReference>
<dbReference type="SUPFAM" id="SSF50249">
    <property type="entry name" value="Nucleic acid-binding proteins"/>
    <property type="match status" value="1"/>
</dbReference>
<dbReference type="AlphaFoldDB" id="A0A0B0HAE5"/>
<evidence type="ECO:0000256" key="2">
    <source>
        <dbReference type="ARBA" id="ARBA00022763"/>
    </source>
</evidence>
<feature type="region of interest" description="Domain I" evidence="6">
    <location>
        <begin position="1"/>
        <end position="64"/>
    </location>
</feature>
<comment type="function">
    <text evidence="6">The RuvA-RuvB-RuvC complex processes Holliday junction (HJ) DNA during genetic recombination and DNA repair, while the RuvA-RuvB complex plays an important role in the rescue of blocked DNA replication forks via replication fork reversal (RFR). RuvA specifically binds to HJ cruciform DNA, conferring on it an open structure. The RuvB hexamer acts as an ATP-dependent pump, pulling dsDNA into and through the RuvAB complex. HJ branch migration allows RuvC to scan DNA until it finds its consensus sequence, where it cleaves and resolves the cruciform DNA.</text>
</comment>
<dbReference type="RefSeq" id="WP_043118489.1">
    <property type="nucleotide sequence ID" value="NZ_JRAA01000003.1"/>
</dbReference>
<keyword evidence="10" id="KW-1185">Reference proteome</keyword>
<evidence type="ECO:0000313" key="9">
    <source>
        <dbReference type="EMBL" id="OOY35210.1"/>
    </source>
</evidence>
<keyword evidence="2 6" id="KW-0227">DNA damage</keyword>
<keyword evidence="8" id="KW-0347">Helicase</keyword>
<keyword evidence="1 6" id="KW-0963">Cytoplasm</keyword>
<accession>A0A0B0HAE5</accession>
<dbReference type="InterPro" id="IPR012340">
    <property type="entry name" value="NA-bd_OB-fold"/>
</dbReference>
<dbReference type="Gene3D" id="2.40.50.140">
    <property type="entry name" value="Nucleic acid-binding proteins"/>
    <property type="match status" value="1"/>
</dbReference>
<dbReference type="EMBL" id="MPNX01000006">
    <property type="protein sequence ID" value="OOY35210.1"/>
    <property type="molecule type" value="Genomic_DNA"/>
</dbReference>
<organism evidence="8 10">
    <name type="scientific">Solemya velum gill symbiont</name>
    <dbReference type="NCBI Taxonomy" id="2340"/>
    <lineage>
        <taxon>Bacteria</taxon>
        <taxon>Pseudomonadati</taxon>
        <taxon>Pseudomonadota</taxon>
        <taxon>Gammaproteobacteria</taxon>
        <taxon>sulfur-oxidizing symbionts</taxon>
    </lineage>
</organism>
<evidence type="ECO:0000313" key="10">
    <source>
        <dbReference type="Proteomes" id="UP000030856"/>
    </source>
</evidence>
<dbReference type="GeneID" id="86990334"/>
<dbReference type="eggNOG" id="COG0632">
    <property type="taxonomic scope" value="Bacteria"/>
</dbReference>
<dbReference type="GO" id="GO:0005524">
    <property type="term" value="F:ATP binding"/>
    <property type="evidence" value="ECO:0007669"/>
    <property type="project" value="InterPro"/>
</dbReference>
<keyword evidence="8" id="KW-0378">Hydrolase</keyword>
<comment type="caution">
    <text evidence="8">The sequence shown here is derived from an EMBL/GenBank/DDBJ whole genome shotgun (WGS) entry which is preliminary data.</text>
</comment>
<dbReference type="Pfam" id="PF07499">
    <property type="entry name" value="RuvA_C"/>
    <property type="match status" value="1"/>
</dbReference>
<dbReference type="InterPro" id="IPR003583">
    <property type="entry name" value="Hlx-hairpin-Hlx_DNA-bd_motif"/>
</dbReference>
<dbReference type="InterPro" id="IPR036267">
    <property type="entry name" value="RuvA_C_sf"/>
</dbReference>
<feature type="domain" description="Helix-hairpin-helix DNA-binding motif class 1" evidence="7">
    <location>
        <begin position="108"/>
        <end position="127"/>
    </location>
</feature>
<dbReference type="GO" id="GO:0006281">
    <property type="term" value="P:DNA repair"/>
    <property type="evidence" value="ECO:0007669"/>
    <property type="project" value="UniProtKB-UniRule"/>
</dbReference>
<comment type="caution">
    <text evidence="6">Lacks conserved residue(s) required for the propagation of feature annotation.</text>
</comment>
<evidence type="ECO:0000313" key="11">
    <source>
        <dbReference type="Proteomes" id="UP000190962"/>
    </source>
</evidence>
<dbReference type="HAMAP" id="MF_00031">
    <property type="entry name" value="DNA_HJ_migration_RuvA"/>
    <property type="match status" value="1"/>
</dbReference>
<dbReference type="GO" id="GO:0048476">
    <property type="term" value="C:Holliday junction resolvase complex"/>
    <property type="evidence" value="ECO:0007669"/>
    <property type="project" value="UniProtKB-UniRule"/>
</dbReference>
<protein>
    <recommendedName>
        <fullName evidence="6">Holliday junction branch migration complex subunit RuvA</fullName>
    </recommendedName>
</protein>
<dbReference type="Pfam" id="PF01330">
    <property type="entry name" value="RuvA_N"/>
    <property type="match status" value="1"/>
</dbReference>
<reference evidence="8 10" key="1">
    <citation type="journal article" date="2014" name="BMC Genomics">
        <title>The genome of the intracellular bacterium of the coastal bivalve, Solemya velum: a blueprint for thriving in and out of symbiosis.</title>
        <authorList>
            <person name="Dmytrenko O."/>
            <person name="Russell S.L."/>
            <person name="Loo W.T."/>
            <person name="Fontanez K.M."/>
            <person name="Liao L."/>
            <person name="Roeselers G."/>
            <person name="Sharma R."/>
            <person name="Stewart F.J."/>
            <person name="Newton I.L."/>
            <person name="Woyke T."/>
            <person name="Wu D."/>
            <person name="Lang J.M."/>
            <person name="Eisen J.A."/>
            <person name="Cavanaugh C.M."/>
        </authorList>
    </citation>
    <scope>NUCLEOTIDE SEQUENCE [LARGE SCALE GENOMIC DNA]</scope>
    <source>
        <strain evidence="8 10">WH</strain>
    </source>
</reference>
<sequence>MIGRLYGTLLVKQAPFLLIDVNGVGYEVEAPMSTFYELPDTGEQAQLYTHLVVRDDAHILFGFYRESERALFRTLLKVSGVGGKMALAILSGMSADDFVLCVQSDDHATLTRIPGVGKKTAQRLVIEMKDKVVDFAGAPPVAGRAQVQAVTESPESEAVSALVALGYKAADATKMVKSVASEEATSEELIRSALQSTVKGKG</sequence>
<dbReference type="GO" id="GO:0016787">
    <property type="term" value="F:hydrolase activity"/>
    <property type="evidence" value="ECO:0007669"/>
    <property type="project" value="UniProtKB-KW"/>
</dbReference>
<evidence type="ECO:0000256" key="5">
    <source>
        <dbReference type="ARBA" id="ARBA00023204"/>
    </source>
</evidence>
<dbReference type="GO" id="GO:0009378">
    <property type="term" value="F:four-way junction helicase activity"/>
    <property type="evidence" value="ECO:0007669"/>
    <property type="project" value="InterPro"/>
</dbReference>
<keyword evidence="8" id="KW-0547">Nucleotide-binding</keyword>
<keyword evidence="3 6" id="KW-0238">DNA-binding</keyword>
<evidence type="ECO:0000256" key="1">
    <source>
        <dbReference type="ARBA" id="ARBA00022490"/>
    </source>
</evidence>
<dbReference type="SMART" id="SM00278">
    <property type="entry name" value="HhH1"/>
    <property type="match status" value="2"/>
</dbReference>
<proteinExistence type="inferred from homology"/>
<dbReference type="CDD" id="cd14332">
    <property type="entry name" value="UBA_RuvA_C"/>
    <property type="match status" value="1"/>
</dbReference>
<dbReference type="SUPFAM" id="SSF47781">
    <property type="entry name" value="RuvA domain 2-like"/>
    <property type="match status" value="1"/>
</dbReference>
<keyword evidence="5 6" id="KW-0234">DNA repair</keyword>
<dbReference type="GO" id="GO:0005737">
    <property type="term" value="C:cytoplasm"/>
    <property type="evidence" value="ECO:0007669"/>
    <property type="project" value="UniProtKB-SubCell"/>
</dbReference>
<name>A0A0B0HAE5_SOVGS</name>
<comment type="subunit">
    <text evidence="6">Homotetramer. Forms an RuvA(8)-RuvB(12)-Holliday junction (HJ) complex. HJ DNA is sandwiched between 2 RuvA tetramers; dsDNA enters through RuvA and exits via RuvB. An RuvB hexamer assembles on each DNA strand where it exits the tetramer. Each RuvB hexamer is contacted by two RuvA subunits (via domain III) on 2 adjacent RuvB subunits; this complex drives branch migration. In the full resolvosome a probable DNA-RuvA(4)-RuvB(12)-RuvC(2) complex forms which resolves the HJ.</text>
</comment>
<comment type="similarity">
    <text evidence="6">Belongs to the RuvA family.</text>
</comment>
<dbReference type="GO" id="GO:0006310">
    <property type="term" value="P:DNA recombination"/>
    <property type="evidence" value="ECO:0007669"/>
    <property type="project" value="UniProtKB-UniRule"/>
</dbReference>
<keyword evidence="8" id="KW-0067">ATP-binding</keyword>
<dbReference type="Gene3D" id="1.10.8.10">
    <property type="entry name" value="DNA helicase RuvA subunit, C-terminal domain"/>
    <property type="match status" value="1"/>
</dbReference>
<dbReference type="InterPro" id="IPR000085">
    <property type="entry name" value="RuvA"/>
</dbReference>
<dbReference type="InterPro" id="IPR011114">
    <property type="entry name" value="RuvA_C"/>
</dbReference>
<comment type="subcellular location">
    <subcellularLocation>
        <location evidence="6">Cytoplasm</location>
    </subcellularLocation>
</comment>
<dbReference type="STRING" id="2340.JV46_27630"/>
<dbReference type="SUPFAM" id="SSF46929">
    <property type="entry name" value="DNA helicase RuvA subunit, C-terminal domain"/>
    <property type="match status" value="1"/>
</dbReference>
<reference evidence="9 11" key="2">
    <citation type="submission" date="2016-11" db="EMBL/GenBank/DDBJ databases">
        <title>Mixed transmission modes and dynamic genome evolution in an obligate animal-bacterial symbiosis.</title>
        <authorList>
            <person name="Russell S.L."/>
            <person name="Corbett-Detig R.B."/>
            <person name="Cavanaugh C.M."/>
        </authorList>
    </citation>
    <scope>NUCLEOTIDE SEQUENCE [LARGE SCALE GENOMIC DNA]</scope>
    <source>
        <strain evidence="9">MA-KB16</strain>
    </source>
</reference>
<dbReference type="OrthoDB" id="5293449at2"/>
<feature type="region of interest" description="Domain III" evidence="6">
    <location>
        <begin position="151"/>
        <end position="202"/>
    </location>
</feature>
<dbReference type="GO" id="GO:0009379">
    <property type="term" value="C:Holliday junction helicase complex"/>
    <property type="evidence" value="ECO:0007669"/>
    <property type="project" value="InterPro"/>
</dbReference>
<dbReference type="InterPro" id="IPR013849">
    <property type="entry name" value="DNA_helicase_Holl-junc_RuvA_I"/>
</dbReference>
<evidence type="ECO:0000256" key="4">
    <source>
        <dbReference type="ARBA" id="ARBA00023172"/>
    </source>
</evidence>
<dbReference type="PATRIC" id="fig|2340.3.peg.2433"/>
<keyword evidence="4 6" id="KW-0233">DNA recombination</keyword>
<evidence type="ECO:0000313" key="8">
    <source>
        <dbReference type="EMBL" id="KHF24361.1"/>
    </source>
</evidence>
<feature type="domain" description="Helix-hairpin-helix DNA-binding motif class 1" evidence="7">
    <location>
        <begin position="73"/>
        <end position="92"/>
    </location>
</feature>
<dbReference type="InterPro" id="IPR010994">
    <property type="entry name" value="RuvA_2-like"/>
</dbReference>
<evidence type="ECO:0000256" key="3">
    <source>
        <dbReference type="ARBA" id="ARBA00023125"/>
    </source>
</evidence>